<name>A0A4R4YRZ7_9ACTN</name>
<dbReference type="InterPro" id="IPR009339">
    <property type="entry name" value="DUF998"/>
</dbReference>
<evidence type="ECO:0000256" key="1">
    <source>
        <dbReference type="SAM" id="Phobius"/>
    </source>
</evidence>
<dbReference type="OrthoDB" id="3530459at2"/>
<dbReference type="RefSeq" id="WP_132613210.1">
    <property type="nucleotide sequence ID" value="NZ_SMKQ01000040.1"/>
</dbReference>
<keyword evidence="2" id="KW-0732">Signal</keyword>
<keyword evidence="1" id="KW-0472">Membrane</keyword>
<feature type="transmembrane region" description="Helical" evidence="1">
    <location>
        <begin position="74"/>
        <end position="92"/>
    </location>
</feature>
<keyword evidence="1" id="KW-1133">Transmembrane helix</keyword>
<reference evidence="3 4" key="1">
    <citation type="submission" date="2019-03" db="EMBL/GenBank/DDBJ databases">
        <title>Draft genome sequences of novel Actinobacteria.</title>
        <authorList>
            <person name="Sahin N."/>
            <person name="Ay H."/>
            <person name="Saygin H."/>
        </authorList>
    </citation>
    <scope>NUCLEOTIDE SEQUENCE [LARGE SCALE GENOMIC DNA]</scope>
    <source>
        <strain evidence="3 4">CH32</strain>
    </source>
</reference>
<feature type="chain" id="PRO_5020663392" evidence="2">
    <location>
        <begin position="25"/>
        <end position="222"/>
    </location>
</feature>
<accession>A0A4R4YRZ7</accession>
<evidence type="ECO:0000313" key="3">
    <source>
        <dbReference type="EMBL" id="TDD48055.1"/>
    </source>
</evidence>
<feature type="signal peptide" evidence="2">
    <location>
        <begin position="1"/>
        <end position="24"/>
    </location>
</feature>
<feature type="transmembrane region" description="Helical" evidence="1">
    <location>
        <begin position="40"/>
        <end position="62"/>
    </location>
</feature>
<evidence type="ECO:0000313" key="4">
    <source>
        <dbReference type="Proteomes" id="UP000295302"/>
    </source>
</evidence>
<feature type="transmembrane region" description="Helical" evidence="1">
    <location>
        <begin position="181"/>
        <end position="199"/>
    </location>
</feature>
<feature type="transmembrane region" description="Helical" evidence="1">
    <location>
        <begin position="141"/>
        <end position="161"/>
    </location>
</feature>
<protein>
    <submittedName>
        <fullName evidence="3">DUF998 domain-containing protein</fullName>
    </submittedName>
</protein>
<organism evidence="3 4">
    <name type="scientific">Nonomuraea terrae</name>
    <dbReference type="NCBI Taxonomy" id="2530383"/>
    <lineage>
        <taxon>Bacteria</taxon>
        <taxon>Bacillati</taxon>
        <taxon>Actinomycetota</taxon>
        <taxon>Actinomycetes</taxon>
        <taxon>Streptosporangiales</taxon>
        <taxon>Streptosporangiaceae</taxon>
        <taxon>Nonomuraea</taxon>
    </lineage>
</organism>
<dbReference type="Pfam" id="PF06197">
    <property type="entry name" value="DUF998"/>
    <property type="match status" value="1"/>
</dbReference>
<comment type="caution">
    <text evidence="3">The sequence shown here is derived from an EMBL/GenBank/DDBJ whole genome shotgun (WGS) entry which is preliminary data.</text>
</comment>
<evidence type="ECO:0000256" key="2">
    <source>
        <dbReference type="SAM" id="SignalP"/>
    </source>
</evidence>
<keyword evidence="1" id="KW-0812">Transmembrane</keyword>
<sequence length="222" mass="22260">MTPRGCARLSVAATVTSAGALAYAETTLPAQVLLSHYALVPGGLAPVIAGMLALAGACLWLAYGLAVTDPARTAATRVLLLAGAAGLVMSAIFPTDPSGSQLDTVSGEIHRWAAAVVFTSLPVAGWMLARGRAGAPGWNAVRALSVAAGMTLAVYLVAHPASFTSSFVNGGAYYGLLERAVVVADMALILAMALAAAGLRPAAATTSAVETSEEAEPQQLAA</sequence>
<dbReference type="EMBL" id="SMKQ01000040">
    <property type="protein sequence ID" value="TDD48055.1"/>
    <property type="molecule type" value="Genomic_DNA"/>
</dbReference>
<gene>
    <name evidence="3" type="ORF">E1286_15975</name>
</gene>
<proteinExistence type="predicted"/>
<keyword evidence="4" id="KW-1185">Reference proteome</keyword>
<dbReference type="AlphaFoldDB" id="A0A4R4YRZ7"/>
<feature type="transmembrane region" description="Helical" evidence="1">
    <location>
        <begin position="112"/>
        <end position="129"/>
    </location>
</feature>
<dbReference type="Proteomes" id="UP000295302">
    <property type="component" value="Unassembled WGS sequence"/>
</dbReference>